<reference evidence="9" key="1">
    <citation type="submission" date="2021-01" db="UniProtKB">
        <authorList>
            <consortium name="EnsemblMetazoa"/>
        </authorList>
    </citation>
    <scope>IDENTIFICATION</scope>
</reference>
<evidence type="ECO:0000256" key="2">
    <source>
        <dbReference type="ARBA" id="ARBA00011981"/>
    </source>
</evidence>
<evidence type="ECO:0000313" key="10">
    <source>
        <dbReference type="Proteomes" id="UP000594262"/>
    </source>
</evidence>
<dbReference type="GO" id="GO:0006693">
    <property type="term" value="P:prostaglandin metabolic process"/>
    <property type="evidence" value="ECO:0007669"/>
    <property type="project" value="TreeGrafter"/>
</dbReference>
<dbReference type="SUPFAM" id="SSF50129">
    <property type="entry name" value="GroES-like"/>
    <property type="match status" value="1"/>
</dbReference>
<dbReference type="AlphaFoldDB" id="A0A7M5UTC0"/>
<keyword evidence="10" id="KW-1185">Reference proteome</keyword>
<dbReference type="InterPro" id="IPR041694">
    <property type="entry name" value="ADH_N_2"/>
</dbReference>
<evidence type="ECO:0000256" key="5">
    <source>
        <dbReference type="ARBA" id="ARBA00047878"/>
    </source>
</evidence>
<evidence type="ECO:0000256" key="3">
    <source>
        <dbReference type="ARBA" id="ARBA00023002"/>
    </source>
</evidence>
<organism evidence="9 10">
    <name type="scientific">Clytia hemisphaerica</name>
    <dbReference type="NCBI Taxonomy" id="252671"/>
    <lineage>
        <taxon>Eukaryota</taxon>
        <taxon>Metazoa</taxon>
        <taxon>Cnidaria</taxon>
        <taxon>Hydrozoa</taxon>
        <taxon>Hydroidolina</taxon>
        <taxon>Leptothecata</taxon>
        <taxon>Obeliida</taxon>
        <taxon>Clytiidae</taxon>
        <taxon>Clytia</taxon>
    </lineage>
</organism>
<dbReference type="GeneID" id="136816833"/>
<dbReference type="Gene3D" id="3.90.180.10">
    <property type="entry name" value="Medium-chain alcohol dehydrogenases, catalytic domain"/>
    <property type="match status" value="1"/>
</dbReference>
<comment type="catalytic activity">
    <reaction evidence="5">
        <text>13,14-dihydro-15-oxo-prostaglandin F1alpha + NADP(+) = 15-oxoprostaglandin F1alpha + NADPH + H(+)</text>
        <dbReference type="Rhea" id="RHEA:50592"/>
        <dbReference type="ChEBI" id="CHEBI:15378"/>
        <dbReference type="ChEBI" id="CHEBI:57783"/>
        <dbReference type="ChEBI" id="CHEBI:58349"/>
        <dbReference type="ChEBI" id="CHEBI:79072"/>
        <dbReference type="ChEBI" id="CHEBI:133411"/>
    </reaction>
    <physiologicalReaction direction="right-to-left" evidence="5">
        <dbReference type="Rhea" id="RHEA:50594"/>
    </physiologicalReaction>
</comment>
<dbReference type="Pfam" id="PF00107">
    <property type="entry name" value="ADH_zinc_N"/>
    <property type="match status" value="1"/>
</dbReference>
<dbReference type="PANTHER" id="PTHR43205:SF7">
    <property type="entry name" value="PROSTAGLANDIN REDUCTASE 1"/>
    <property type="match status" value="1"/>
</dbReference>
<dbReference type="FunFam" id="3.40.50.720:FF:000121">
    <property type="entry name" value="Prostaglandin reductase 2"/>
    <property type="match status" value="1"/>
</dbReference>
<dbReference type="PANTHER" id="PTHR43205">
    <property type="entry name" value="PROSTAGLANDIN REDUCTASE"/>
    <property type="match status" value="1"/>
</dbReference>
<evidence type="ECO:0000256" key="7">
    <source>
        <dbReference type="ARBA" id="ARBA00049070"/>
    </source>
</evidence>
<dbReference type="OrthoDB" id="809632at2759"/>
<accession>A0A7M5UTC0</accession>
<dbReference type="RefSeq" id="XP_066929267.1">
    <property type="nucleotide sequence ID" value="XM_067073166.1"/>
</dbReference>
<dbReference type="InterPro" id="IPR020843">
    <property type="entry name" value="ER"/>
</dbReference>
<dbReference type="Gene3D" id="3.40.50.720">
    <property type="entry name" value="NAD(P)-binding Rossmann-like Domain"/>
    <property type="match status" value="1"/>
</dbReference>
<dbReference type="GO" id="GO:0047522">
    <property type="term" value="F:15-oxoprostaglandin 13-reductase [NAD(P)+] activity"/>
    <property type="evidence" value="ECO:0007669"/>
    <property type="project" value="UniProtKB-EC"/>
</dbReference>
<evidence type="ECO:0000256" key="4">
    <source>
        <dbReference type="ARBA" id="ARBA00033119"/>
    </source>
</evidence>
<dbReference type="InterPro" id="IPR036291">
    <property type="entry name" value="NAD(P)-bd_dom_sf"/>
</dbReference>
<comment type="similarity">
    <text evidence="1">Belongs to the NADP-dependent oxidoreductase L4BD family.</text>
</comment>
<proteinExistence type="inferred from homology"/>
<keyword evidence="3" id="KW-0560">Oxidoreductase</keyword>
<dbReference type="InterPro" id="IPR013149">
    <property type="entry name" value="ADH-like_C"/>
</dbReference>
<dbReference type="Proteomes" id="UP000594262">
    <property type="component" value="Unplaced"/>
</dbReference>
<protein>
    <recommendedName>
        <fullName evidence="4">15-oxoprostaglandin 13-reductase</fullName>
        <ecNumber evidence="2">1.3.1.48</ecNumber>
    </recommendedName>
    <alternativeName>
        <fullName evidence="4">15-oxoprostaglandin 13-reductase</fullName>
    </alternativeName>
</protein>
<evidence type="ECO:0000256" key="6">
    <source>
        <dbReference type="ARBA" id="ARBA00048290"/>
    </source>
</evidence>
<evidence type="ECO:0000256" key="1">
    <source>
        <dbReference type="ARBA" id="ARBA00010460"/>
    </source>
</evidence>
<sequence length="324" mass="35489">MSGIKGKEYILVKKFHGKPTPENYEVKEFELPELKDGEFAMEVTYLTVDPYMRIPAFTVEGQRMPGEGVGVVVQSKNADFPVKSKVMGKTGWATHVVGNAQDLRILPNDIPQLYYFLGPLGMPGLTAYVEIQKTEPKSGDVFFVNASAGAVGSVVGQMAKRKGCKVVGCAGSDEKVAYLKTIGFDEAFNYKTNNFAEAMKAACPDGIDCFVDHVGGSQYDTVMPMMKFGGRVALVGEISGYNETEKPPGHEVHMPAIGKELTIRGVIAFAHYHEYPTFHAEYLKLVVSGEIKSETQIYKGFEKMNEAFLSLFSGSHIGKVVVQL</sequence>
<dbReference type="Pfam" id="PF16884">
    <property type="entry name" value="ADH_N_2"/>
    <property type="match status" value="1"/>
</dbReference>
<dbReference type="SMART" id="SM00829">
    <property type="entry name" value="PKS_ER"/>
    <property type="match status" value="1"/>
</dbReference>
<dbReference type="InterPro" id="IPR045010">
    <property type="entry name" value="MDR_fam"/>
</dbReference>
<dbReference type="SUPFAM" id="SSF51735">
    <property type="entry name" value="NAD(P)-binding Rossmann-fold domains"/>
    <property type="match status" value="1"/>
</dbReference>
<evidence type="ECO:0000313" key="9">
    <source>
        <dbReference type="EnsemblMetazoa" id="CLYHEMP004162.1"/>
    </source>
</evidence>
<dbReference type="EnsemblMetazoa" id="CLYHEMT004162.1">
    <property type="protein sequence ID" value="CLYHEMP004162.1"/>
    <property type="gene ID" value="CLYHEMG004162"/>
</dbReference>
<evidence type="ECO:0000259" key="8">
    <source>
        <dbReference type="SMART" id="SM00829"/>
    </source>
</evidence>
<feature type="domain" description="Enoyl reductase (ER)" evidence="8">
    <location>
        <begin position="19"/>
        <end position="322"/>
    </location>
</feature>
<comment type="catalytic activity">
    <reaction evidence="6">
        <text>13,14-dihydro-15-oxo-PGF2alpha + NADP(+) = 15-oxoprostaglandin F2alpha + NADPH + H(+)</text>
        <dbReference type="Rhea" id="RHEA:50588"/>
        <dbReference type="ChEBI" id="CHEBI:15378"/>
        <dbReference type="ChEBI" id="CHEBI:57783"/>
        <dbReference type="ChEBI" id="CHEBI:58349"/>
        <dbReference type="ChEBI" id="CHEBI:133374"/>
        <dbReference type="ChEBI" id="CHEBI:133409"/>
    </reaction>
    <physiologicalReaction direction="right-to-left" evidence="6">
        <dbReference type="Rhea" id="RHEA:50590"/>
    </physiologicalReaction>
</comment>
<dbReference type="EC" id="1.3.1.48" evidence="2"/>
<dbReference type="InterPro" id="IPR011032">
    <property type="entry name" value="GroES-like_sf"/>
</dbReference>
<comment type="catalytic activity">
    <reaction evidence="7">
        <text>13,14-dihydro-15-oxo-prostaglandin E1 + NADP(+) = 15-oxoprostaglandin E1 + NADPH + H(+)</text>
        <dbReference type="Rhea" id="RHEA:50584"/>
        <dbReference type="ChEBI" id="CHEBI:15378"/>
        <dbReference type="ChEBI" id="CHEBI:57401"/>
        <dbReference type="ChEBI" id="CHEBI:57783"/>
        <dbReference type="ChEBI" id="CHEBI:58349"/>
        <dbReference type="ChEBI" id="CHEBI:133408"/>
    </reaction>
    <physiologicalReaction direction="right-to-left" evidence="7">
        <dbReference type="Rhea" id="RHEA:50586"/>
    </physiologicalReaction>
</comment>
<name>A0A7M5UTC0_9CNID</name>